<dbReference type="InterPro" id="IPR041644">
    <property type="entry name" value="GNAT_C"/>
</dbReference>
<feature type="domain" description="GNAT-like C-terminal" evidence="1">
    <location>
        <begin position="141"/>
        <end position="291"/>
    </location>
</feature>
<evidence type="ECO:0000313" key="2">
    <source>
        <dbReference type="EMBL" id="PKY90476.1"/>
    </source>
</evidence>
<evidence type="ECO:0000259" key="1">
    <source>
        <dbReference type="Pfam" id="PF18164"/>
    </source>
</evidence>
<dbReference type="EMBL" id="PKHE01000002">
    <property type="protein sequence ID" value="PKY90476.1"/>
    <property type="molecule type" value="Genomic_DNA"/>
</dbReference>
<dbReference type="AlphaFoldDB" id="A0A2I1K4A3"/>
<proteinExistence type="predicted"/>
<evidence type="ECO:0000313" key="3">
    <source>
        <dbReference type="Proteomes" id="UP000234384"/>
    </source>
</evidence>
<dbReference type="RefSeq" id="WP_101953716.1">
    <property type="nucleotide sequence ID" value="NZ_PKHE01000002.1"/>
</dbReference>
<organism evidence="2 3">
    <name type="scientific">Falseniella ignava</name>
    <dbReference type="NCBI Taxonomy" id="137730"/>
    <lineage>
        <taxon>Bacteria</taxon>
        <taxon>Bacillati</taxon>
        <taxon>Bacillota</taxon>
        <taxon>Bacilli</taxon>
        <taxon>Lactobacillales</taxon>
        <taxon>Aerococcaceae</taxon>
        <taxon>Falseniella</taxon>
    </lineage>
</organism>
<dbReference type="Proteomes" id="UP000234384">
    <property type="component" value="Unassembled WGS sequence"/>
</dbReference>
<accession>A0A2I1K4A3</accession>
<reference evidence="2 3" key="1">
    <citation type="submission" date="2017-12" db="EMBL/GenBank/DDBJ databases">
        <title>Phylogenetic diversity of female urinary microbiome.</title>
        <authorList>
            <person name="Thomas-White K."/>
            <person name="Wolfe A.J."/>
        </authorList>
    </citation>
    <scope>NUCLEOTIDE SEQUENCE [LARGE SCALE GENOMIC DNA]</scope>
    <source>
        <strain evidence="2 3">UMB0898</strain>
    </source>
</reference>
<name>A0A2I1K4A3_9LACT</name>
<gene>
    <name evidence="2" type="ORF">CYJ57_01020</name>
</gene>
<dbReference type="OrthoDB" id="2139859at2"/>
<dbReference type="Pfam" id="PF18164">
    <property type="entry name" value="GNAT_C"/>
    <property type="match status" value="1"/>
</dbReference>
<protein>
    <recommendedName>
        <fullName evidence="1">GNAT-like C-terminal domain-containing protein</fullName>
    </recommendedName>
</protein>
<comment type="caution">
    <text evidence="2">The sequence shown here is derived from an EMBL/GenBank/DDBJ whole genome shotgun (WGS) entry which is preliminary data.</text>
</comment>
<sequence length="301" mass="35361">MLVPCITSSYETYFINYIPNLNRLTEILTQYNQSVSRSKQFDITLIQPMIHDYSLNHQRYQSLALRALKGENVATDNHWDNFITLAIMLEHVLEVYQQKQLSLDIFHQTISDLFLRFNQSNPRGITSADFPWLMQIFKFRIFKLGELQFEFTHFRPETLPDNTVFRSDFPSYLLPKDPIISVHIMEGSRIHPNQIRHEFDLAREFKARYFPELTIHYFYCYSWLLYPNNALFMAPTSNILAFMRLFEIIAQANWPNMSIERIFGDAYVEAIDQPLPQQTSLQKAASQHLDQLGVGVGVIAY</sequence>
<dbReference type="Gene3D" id="3.40.630.120">
    <property type="match status" value="1"/>
</dbReference>